<gene>
    <name evidence="3" type="ORF">EPI10_012209</name>
</gene>
<name>A0A5B6WAR9_9ROSI</name>
<feature type="domain" description="Retrotransposon gag" evidence="2">
    <location>
        <begin position="161"/>
        <end position="238"/>
    </location>
</feature>
<dbReference type="Proteomes" id="UP000325315">
    <property type="component" value="Unassembled WGS sequence"/>
</dbReference>
<dbReference type="AlphaFoldDB" id="A0A5B6WAR9"/>
<evidence type="ECO:0000259" key="2">
    <source>
        <dbReference type="Pfam" id="PF03732"/>
    </source>
</evidence>
<dbReference type="PANTHER" id="PTHR32108:SF5">
    <property type="entry name" value="DYNACTIN SUBUNIT 1-LIKE"/>
    <property type="match status" value="1"/>
</dbReference>
<evidence type="ECO:0000256" key="1">
    <source>
        <dbReference type="SAM" id="MobiDB-lite"/>
    </source>
</evidence>
<organism evidence="3 4">
    <name type="scientific">Gossypium australe</name>
    <dbReference type="NCBI Taxonomy" id="47621"/>
    <lineage>
        <taxon>Eukaryota</taxon>
        <taxon>Viridiplantae</taxon>
        <taxon>Streptophyta</taxon>
        <taxon>Embryophyta</taxon>
        <taxon>Tracheophyta</taxon>
        <taxon>Spermatophyta</taxon>
        <taxon>Magnoliopsida</taxon>
        <taxon>eudicotyledons</taxon>
        <taxon>Gunneridae</taxon>
        <taxon>Pentapetalae</taxon>
        <taxon>rosids</taxon>
        <taxon>malvids</taxon>
        <taxon>Malvales</taxon>
        <taxon>Malvaceae</taxon>
        <taxon>Malvoideae</taxon>
        <taxon>Gossypium</taxon>
    </lineage>
</organism>
<feature type="region of interest" description="Disordered" evidence="1">
    <location>
        <begin position="45"/>
        <end position="64"/>
    </location>
</feature>
<dbReference type="Pfam" id="PF03732">
    <property type="entry name" value="Retrotrans_gag"/>
    <property type="match status" value="1"/>
</dbReference>
<feature type="compositionally biased region" description="Polar residues" evidence="1">
    <location>
        <begin position="1"/>
        <end position="10"/>
    </location>
</feature>
<dbReference type="InterPro" id="IPR005162">
    <property type="entry name" value="Retrotrans_gag_dom"/>
</dbReference>
<dbReference type="PANTHER" id="PTHR32108">
    <property type="entry name" value="DNA-DIRECTED RNA POLYMERASE SUBUNIT ALPHA"/>
    <property type="match status" value="1"/>
</dbReference>
<feature type="region of interest" description="Disordered" evidence="1">
    <location>
        <begin position="1"/>
        <end position="34"/>
    </location>
</feature>
<evidence type="ECO:0000313" key="3">
    <source>
        <dbReference type="EMBL" id="KAA3478404.1"/>
    </source>
</evidence>
<comment type="caution">
    <text evidence="3">The sequence shown here is derived from an EMBL/GenBank/DDBJ whole genome shotgun (WGS) entry which is preliminary data.</text>
</comment>
<accession>A0A5B6WAR9</accession>
<keyword evidence="4" id="KW-1185">Reference proteome</keyword>
<sequence>MDNITESNQYPHGFTPTRIHAPPEISPQGPSVSIRPQQIPAEASIPMNFQDGSGSNPGHSPINPNVPDLGEIAERERAKVELPKQLEDRCTWLEEKFKAIENADSYYGIDAKDLSLVPNLVLPCKFKMPEFEKYNGTSYPKAHITMFCRRMTGYINNDQLLVGAAAKWYNQLSRARIGSWRDLAQVFMKQYNHVTDITSDRITLQNMEKKGNESFRQYAQRWREVAIQVQPLLLEKETTMLFINTLKALFITHMLGSVTKSFSDIVMTGEIIKNAIKSRKIEAGESNKRTATRKNESEVNNASIRYLKLITVNQPKAVTTGNQGSSRKESSTTRQSNEKLQFTLILMTYKDLYQSLFDAHPPYPKWYDSNAQCEYHAGITGHSIENHFTFKKLVERFINKGIVKLDNTPKVENPLPNHTNNGVNAISESSDRRIKASVAEIKTHLRLAWKEMVKQRLIVAEESQEKLINYCEYHHDMGHEIKNCKEFRTLVQNLMNNKEIEFYEEGAEEKSICASESITKSSKVNFSVIIISPPKSNGAGIQTTPRVIIQRPATFGYKDSKKVLWNYECNVAIPGNENLASASKEDLDVGSQTHSGRRYDLTKGEASMVEQEKEKSIELESPINEPVKEEEANEFLKFLKHSEYYVVKQLHKQPAHISVLALLQSSEAHENVLMKVLNETYVANDISVNKLDRLIGNISADNFIYFNDNEIPPGDRGSTKALHITTRCKGYTLPGVSIDNGSALNVLPLSTLNRLPVDSSHMKVCQSIVKAFDGT</sequence>
<proteinExistence type="predicted"/>
<reference evidence="4" key="1">
    <citation type="journal article" date="2019" name="Plant Biotechnol. J.">
        <title>Genome sequencing of the Australian wild diploid species Gossypium australe highlights disease resistance and delayed gland morphogenesis.</title>
        <authorList>
            <person name="Cai Y."/>
            <person name="Cai X."/>
            <person name="Wang Q."/>
            <person name="Wang P."/>
            <person name="Zhang Y."/>
            <person name="Cai C."/>
            <person name="Xu Y."/>
            <person name="Wang K."/>
            <person name="Zhou Z."/>
            <person name="Wang C."/>
            <person name="Geng S."/>
            <person name="Li B."/>
            <person name="Dong Q."/>
            <person name="Hou Y."/>
            <person name="Wang H."/>
            <person name="Ai P."/>
            <person name="Liu Z."/>
            <person name="Yi F."/>
            <person name="Sun M."/>
            <person name="An G."/>
            <person name="Cheng J."/>
            <person name="Zhang Y."/>
            <person name="Shi Q."/>
            <person name="Xie Y."/>
            <person name="Shi X."/>
            <person name="Chang Y."/>
            <person name="Huang F."/>
            <person name="Chen Y."/>
            <person name="Hong S."/>
            <person name="Mi L."/>
            <person name="Sun Q."/>
            <person name="Zhang L."/>
            <person name="Zhou B."/>
            <person name="Peng R."/>
            <person name="Zhang X."/>
            <person name="Liu F."/>
        </authorList>
    </citation>
    <scope>NUCLEOTIDE SEQUENCE [LARGE SCALE GENOMIC DNA]</scope>
    <source>
        <strain evidence="4">cv. PA1801</strain>
    </source>
</reference>
<evidence type="ECO:0000313" key="4">
    <source>
        <dbReference type="Proteomes" id="UP000325315"/>
    </source>
</evidence>
<dbReference type="OrthoDB" id="1750196at2759"/>
<dbReference type="EMBL" id="SMMG02000004">
    <property type="protein sequence ID" value="KAA3478404.1"/>
    <property type="molecule type" value="Genomic_DNA"/>
</dbReference>
<protein>
    <recommendedName>
        <fullName evidence="2">Retrotransposon gag domain-containing protein</fullName>
    </recommendedName>
</protein>